<name>A0A8J3IQE7_9CHLR</name>
<evidence type="ECO:0000313" key="7">
    <source>
        <dbReference type="EMBL" id="GHO96019.1"/>
    </source>
</evidence>
<dbReference type="InterPro" id="IPR050833">
    <property type="entry name" value="Poly_Biosynth_Transport"/>
</dbReference>
<evidence type="ECO:0000313" key="8">
    <source>
        <dbReference type="Proteomes" id="UP000597444"/>
    </source>
</evidence>
<evidence type="ECO:0000256" key="6">
    <source>
        <dbReference type="SAM" id="Phobius"/>
    </source>
</evidence>
<dbReference type="EMBL" id="BNJK01000001">
    <property type="protein sequence ID" value="GHO96019.1"/>
    <property type="molecule type" value="Genomic_DNA"/>
</dbReference>
<keyword evidence="8" id="KW-1185">Reference proteome</keyword>
<dbReference type="GO" id="GO:0005886">
    <property type="term" value="C:plasma membrane"/>
    <property type="evidence" value="ECO:0007669"/>
    <property type="project" value="UniProtKB-SubCell"/>
</dbReference>
<comment type="caution">
    <text evidence="7">The sequence shown here is derived from an EMBL/GenBank/DDBJ whole genome shotgun (WGS) entry which is preliminary data.</text>
</comment>
<dbReference type="Pfam" id="PF01943">
    <property type="entry name" value="Polysacc_synt"/>
    <property type="match status" value="1"/>
</dbReference>
<dbReference type="RefSeq" id="WP_220206669.1">
    <property type="nucleotide sequence ID" value="NZ_BNJK01000001.1"/>
</dbReference>
<accession>A0A8J3IQE7</accession>
<protein>
    <recommendedName>
        <fullName evidence="9">Polysaccharide biosynthesis protein C-terminal domain-containing protein</fullName>
    </recommendedName>
</protein>
<keyword evidence="3 6" id="KW-0812">Transmembrane</keyword>
<dbReference type="Proteomes" id="UP000597444">
    <property type="component" value="Unassembled WGS sequence"/>
</dbReference>
<proteinExistence type="predicted"/>
<evidence type="ECO:0000256" key="1">
    <source>
        <dbReference type="ARBA" id="ARBA00004651"/>
    </source>
</evidence>
<feature type="transmembrane region" description="Helical" evidence="6">
    <location>
        <begin position="318"/>
        <end position="342"/>
    </location>
</feature>
<dbReference type="PANTHER" id="PTHR30250:SF11">
    <property type="entry name" value="O-ANTIGEN TRANSPORTER-RELATED"/>
    <property type="match status" value="1"/>
</dbReference>
<organism evidence="7 8">
    <name type="scientific">Reticulibacter mediterranei</name>
    <dbReference type="NCBI Taxonomy" id="2778369"/>
    <lineage>
        <taxon>Bacteria</taxon>
        <taxon>Bacillati</taxon>
        <taxon>Chloroflexota</taxon>
        <taxon>Ktedonobacteria</taxon>
        <taxon>Ktedonobacterales</taxon>
        <taxon>Reticulibacteraceae</taxon>
        <taxon>Reticulibacter</taxon>
    </lineage>
</organism>
<evidence type="ECO:0000256" key="5">
    <source>
        <dbReference type="ARBA" id="ARBA00023136"/>
    </source>
</evidence>
<feature type="transmembrane region" description="Helical" evidence="6">
    <location>
        <begin position="225"/>
        <end position="247"/>
    </location>
</feature>
<feature type="transmembrane region" description="Helical" evidence="6">
    <location>
        <begin position="565"/>
        <end position="586"/>
    </location>
</feature>
<evidence type="ECO:0000256" key="4">
    <source>
        <dbReference type="ARBA" id="ARBA00022989"/>
    </source>
</evidence>
<reference evidence="7" key="1">
    <citation type="submission" date="2020-10" db="EMBL/GenBank/DDBJ databases">
        <title>Taxonomic study of unclassified bacteria belonging to the class Ktedonobacteria.</title>
        <authorList>
            <person name="Yabe S."/>
            <person name="Wang C.M."/>
            <person name="Zheng Y."/>
            <person name="Sakai Y."/>
            <person name="Cavaletti L."/>
            <person name="Monciardini P."/>
            <person name="Donadio S."/>
        </authorList>
    </citation>
    <scope>NUCLEOTIDE SEQUENCE</scope>
    <source>
        <strain evidence="7">ID150040</strain>
    </source>
</reference>
<comment type="subcellular location">
    <subcellularLocation>
        <location evidence="1">Cell membrane</location>
        <topology evidence="1">Multi-pass membrane protein</topology>
    </subcellularLocation>
</comment>
<gene>
    <name evidence="7" type="ORF">KSF_060670</name>
</gene>
<evidence type="ECO:0008006" key="9">
    <source>
        <dbReference type="Google" id="ProtNLM"/>
    </source>
</evidence>
<feature type="transmembrane region" description="Helical" evidence="6">
    <location>
        <begin position="479"/>
        <end position="498"/>
    </location>
</feature>
<keyword evidence="5 6" id="KW-0472">Membrane</keyword>
<feature type="transmembrane region" description="Helical" evidence="6">
    <location>
        <begin position="592"/>
        <end position="612"/>
    </location>
</feature>
<feature type="transmembrane region" description="Helical" evidence="6">
    <location>
        <begin position="443"/>
        <end position="467"/>
    </location>
</feature>
<feature type="transmembrane region" description="Helical" evidence="6">
    <location>
        <begin position="402"/>
        <end position="422"/>
    </location>
</feature>
<feature type="transmembrane region" description="Helical" evidence="6">
    <location>
        <begin position="291"/>
        <end position="312"/>
    </location>
</feature>
<feature type="transmembrane region" description="Helical" evidence="6">
    <location>
        <begin position="259"/>
        <end position="279"/>
    </location>
</feature>
<dbReference type="AlphaFoldDB" id="A0A8J3IQE7"/>
<dbReference type="InterPro" id="IPR002797">
    <property type="entry name" value="Polysacc_synth"/>
</dbReference>
<feature type="transmembrane region" description="Helical" evidence="6">
    <location>
        <begin position="363"/>
        <end position="382"/>
    </location>
</feature>
<feature type="transmembrane region" description="Helical" evidence="6">
    <location>
        <begin position="186"/>
        <end position="204"/>
    </location>
</feature>
<evidence type="ECO:0000256" key="3">
    <source>
        <dbReference type="ARBA" id="ARBA00022692"/>
    </source>
</evidence>
<keyword evidence="2" id="KW-1003">Cell membrane</keyword>
<sequence length="640" mass="69585">MNDMRNNGKGRTGKLARQFRAPRLDWDVPVTTSATADNVDTDDIATFEIPSIDKIVTRRLHSIDQSPTMQLQAFDMPSLSLSTELRAIRLALPAIPQEVDGDWADAATWVMPAIPKPGTGAMGIATAVKPETKEKAKGAGSYLSLALEMVKNSGIYAIAAMMSPLVSLILQPFLTHNLSQNDYGALANLYIIVDLISTITQLGLSPAFFRAYNKDYETPQDRAGVLANTVLLLALFTIPAAIGMTFVSSTLSNLFLKSSAYSLPVALTGLVIVAENIALPASSWFRAEKRTIPYTGLSIASTLLVLATNLVLVGPLHMGLIGALLAKGSGYIIYIVFTYPLIFLRLFNQSGFKLRFDIMKSMLTFGIPTVFGDIASWVLQVSDSWLLTLVGGGLAESGAYRAAYVLGGVLSPVLLAPWGLAWGPIMYSVSKRDDAPKIYSMVFRWWSSVLLFGAFGLSLVSIIVLDIFYPPSYKVGENIIPLITMATMLQGIWYMFMIGVNLRRKTILEFVYMVIASGSNLIFNLFLIPRYGDMGAAVSTLLAYIILTTVSYLANKRIYPIDYEIGTFLFKLFVGVGLYLGGRFLASGQPPVISWSIIILTLLLYAVILLAIGGLTPKKIVGLVGFVRNALAKKGQNQAA</sequence>
<keyword evidence="4 6" id="KW-1133">Transmembrane helix</keyword>
<evidence type="ECO:0000256" key="2">
    <source>
        <dbReference type="ARBA" id="ARBA00022475"/>
    </source>
</evidence>
<feature type="transmembrane region" description="Helical" evidence="6">
    <location>
        <begin position="154"/>
        <end position="174"/>
    </location>
</feature>
<feature type="transmembrane region" description="Helical" evidence="6">
    <location>
        <begin position="510"/>
        <end position="528"/>
    </location>
</feature>
<feature type="transmembrane region" description="Helical" evidence="6">
    <location>
        <begin position="534"/>
        <end position="553"/>
    </location>
</feature>
<dbReference type="PANTHER" id="PTHR30250">
    <property type="entry name" value="PST FAMILY PREDICTED COLANIC ACID TRANSPORTER"/>
    <property type="match status" value="1"/>
</dbReference>